<name>A0A6J8DRC9_MYTCO</name>
<proteinExistence type="predicted"/>
<feature type="compositionally biased region" description="Basic residues" evidence="1">
    <location>
        <begin position="232"/>
        <end position="243"/>
    </location>
</feature>
<reference evidence="2 3" key="1">
    <citation type="submission" date="2020-06" db="EMBL/GenBank/DDBJ databases">
        <authorList>
            <person name="Li R."/>
            <person name="Bekaert M."/>
        </authorList>
    </citation>
    <scope>NUCLEOTIDE SEQUENCE [LARGE SCALE GENOMIC DNA]</scope>
    <source>
        <strain evidence="3">wild</strain>
    </source>
</reference>
<protein>
    <submittedName>
        <fullName evidence="2">Uncharacterized protein</fullName>
    </submittedName>
</protein>
<dbReference type="OrthoDB" id="10476501at2759"/>
<gene>
    <name evidence="2" type="ORF">MCOR_44303</name>
</gene>
<feature type="compositionally biased region" description="Polar residues" evidence="1">
    <location>
        <begin position="97"/>
        <end position="110"/>
    </location>
</feature>
<accession>A0A6J8DRC9</accession>
<evidence type="ECO:0000313" key="2">
    <source>
        <dbReference type="EMBL" id="CAC5411183.1"/>
    </source>
</evidence>
<dbReference type="EMBL" id="CACVKT020007831">
    <property type="protein sequence ID" value="CAC5411183.1"/>
    <property type="molecule type" value="Genomic_DNA"/>
</dbReference>
<feature type="compositionally biased region" description="Polar residues" evidence="1">
    <location>
        <begin position="214"/>
        <end position="224"/>
    </location>
</feature>
<keyword evidence="3" id="KW-1185">Reference proteome</keyword>
<feature type="region of interest" description="Disordered" evidence="1">
    <location>
        <begin position="85"/>
        <end position="116"/>
    </location>
</feature>
<feature type="compositionally biased region" description="Low complexity" evidence="1">
    <location>
        <begin position="185"/>
        <end position="199"/>
    </location>
</feature>
<feature type="region of interest" description="Disordered" evidence="1">
    <location>
        <begin position="178"/>
        <end position="199"/>
    </location>
</feature>
<feature type="region of interest" description="Disordered" evidence="1">
    <location>
        <begin position="214"/>
        <end position="243"/>
    </location>
</feature>
<sequence>MKIIKNITQGLLNIQKVLYTATEVQEKQLIMRDEVIFSCLLLTVCGMAIQKRNADPEEIYGRNNDFEMEKRNDFSDIRISNRRKRWSIGSGNKGDHNSASGNRNIGNTNTKKSKHTNVIGAGNEKNFERKRNLKICKKWSIGSNYTGDGNTADNNTNIDNKNKITNGIGEGNFEHFEENSDWSIGSNNEGNKNSANGNKNICNNQKYNYKNTNAFKAGNVGNNGRKSDWSYTRKRGRKGNTRG</sequence>
<dbReference type="Proteomes" id="UP000507470">
    <property type="component" value="Unassembled WGS sequence"/>
</dbReference>
<evidence type="ECO:0000313" key="3">
    <source>
        <dbReference type="Proteomes" id="UP000507470"/>
    </source>
</evidence>
<evidence type="ECO:0000256" key="1">
    <source>
        <dbReference type="SAM" id="MobiDB-lite"/>
    </source>
</evidence>
<organism evidence="2 3">
    <name type="scientific">Mytilus coruscus</name>
    <name type="common">Sea mussel</name>
    <dbReference type="NCBI Taxonomy" id="42192"/>
    <lineage>
        <taxon>Eukaryota</taxon>
        <taxon>Metazoa</taxon>
        <taxon>Spiralia</taxon>
        <taxon>Lophotrochozoa</taxon>
        <taxon>Mollusca</taxon>
        <taxon>Bivalvia</taxon>
        <taxon>Autobranchia</taxon>
        <taxon>Pteriomorphia</taxon>
        <taxon>Mytilida</taxon>
        <taxon>Mytiloidea</taxon>
        <taxon>Mytilidae</taxon>
        <taxon>Mytilinae</taxon>
        <taxon>Mytilus</taxon>
    </lineage>
</organism>
<dbReference type="AlphaFoldDB" id="A0A6J8DRC9"/>